<dbReference type="InterPro" id="IPR001594">
    <property type="entry name" value="Palmitoyltrfase_DHHC"/>
</dbReference>
<evidence type="ECO:0000256" key="12">
    <source>
        <dbReference type="SAM" id="MobiDB-lite"/>
    </source>
</evidence>
<evidence type="ECO:0000256" key="8">
    <source>
        <dbReference type="ARBA" id="ARBA00023288"/>
    </source>
</evidence>
<dbReference type="GO" id="GO:0006612">
    <property type="term" value="P:protein targeting to membrane"/>
    <property type="evidence" value="ECO:0007669"/>
    <property type="project" value="TreeGrafter"/>
</dbReference>
<proteinExistence type="inferred from homology"/>
<keyword evidence="8" id="KW-0449">Lipoprotein</keyword>
<dbReference type="PROSITE" id="PS50216">
    <property type="entry name" value="DHHC"/>
    <property type="match status" value="1"/>
</dbReference>
<evidence type="ECO:0000256" key="10">
    <source>
        <dbReference type="ARBA" id="ARBA00048048"/>
    </source>
</evidence>
<evidence type="ECO:0000256" key="7">
    <source>
        <dbReference type="ARBA" id="ARBA00023139"/>
    </source>
</evidence>
<feature type="transmembrane region" description="Helical" evidence="11">
    <location>
        <begin position="50"/>
        <end position="69"/>
    </location>
</feature>
<evidence type="ECO:0000259" key="13">
    <source>
        <dbReference type="Pfam" id="PF01529"/>
    </source>
</evidence>
<protein>
    <recommendedName>
        <fullName evidence="11">S-acyltransferase</fullName>
        <ecNumber evidence="11">2.3.1.225</ecNumber>
    </recommendedName>
    <alternativeName>
        <fullName evidence="11">Palmitoyltransferase</fullName>
    </alternativeName>
</protein>
<evidence type="ECO:0000256" key="4">
    <source>
        <dbReference type="ARBA" id="ARBA00022692"/>
    </source>
</evidence>
<dbReference type="GO" id="GO:0005783">
    <property type="term" value="C:endoplasmic reticulum"/>
    <property type="evidence" value="ECO:0007669"/>
    <property type="project" value="TreeGrafter"/>
</dbReference>
<feature type="region of interest" description="Disordered" evidence="12">
    <location>
        <begin position="367"/>
        <end position="399"/>
    </location>
</feature>
<comment type="subcellular location">
    <subcellularLocation>
        <location evidence="1">Endomembrane system</location>
        <topology evidence="1">Multi-pass membrane protein</topology>
    </subcellularLocation>
</comment>
<feature type="transmembrane region" description="Helical" evidence="11">
    <location>
        <begin position="81"/>
        <end position="102"/>
    </location>
</feature>
<evidence type="ECO:0000313" key="15">
    <source>
        <dbReference type="Proteomes" id="UP001370490"/>
    </source>
</evidence>
<keyword evidence="5 11" id="KW-1133">Transmembrane helix</keyword>
<organism evidence="14 15">
    <name type="scientific">Dillenia turbinata</name>
    <dbReference type="NCBI Taxonomy" id="194707"/>
    <lineage>
        <taxon>Eukaryota</taxon>
        <taxon>Viridiplantae</taxon>
        <taxon>Streptophyta</taxon>
        <taxon>Embryophyta</taxon>
        <taxon>Tracheophyta</taxon>
        <taxon>Spermatophyta</taxon>
        <taxon>Magnoliopsida</taxon>
        <taxon>eudicotyledons</taxon>
        <taxon>Gunneridae</taxon>
        <taxon>Pentapetalae</taxon>
        <taxon>Dilleniales</taxon>
        <taxon>Dilleniaceae</taxon>
        <taxon>Dillenia</taxon>
    </lineage>
</organism>
<dbReference type="GO" id="GO:0019706">
    <property type="term" value="F:protein-cysteine S-palmitoyltransferase activity"/>
    <property type="evidence" value="ECO:0007669"/>
    <property type="project" value="UniProtKB-EC"/>
</dbReference>
<evidence type="ECO:0000256" key="3">
    <source>
        <dbReference type="ARBA" id="ARBA00022679"/>
    </source>
</evidence>
<dbReference type="PANTHER" id="PTHR22883:SF43">
    <property type="entry name" value="PALMITOYLTRANSFERASE APP"/>
    <property type="match status" value="1"/>
</dbReference>
<feature type="compositionally biased region" description="Basic and acidic residues" evidence="12">
    <location>
        <begin position="367"/>
        <end position="376"/>
    </location>
</feature>
<accession>A0AAN8UR74</accession>
<dbReference type="AlphaFoldDB" id="A0AAN8UR74"/>
<gene>
    <name evidence="14" type="ORF">RJ641_014148</name>
</gene>
<keyword evidence="15" id="KW-1185">Reference proteome</keyword>
<keyword evidence="3 11" id="KW-0808">Transferase</keyword>
<evidence type="ECO:0000256" key="6">
    <source>
        <dbReference type="ARBA" id="ARBA00023136"/>
    </source>
</evidence>
<evidence type="ECO:0000256" key="2">
    <source>
        <dbReference type="ARBA" id="ARBA00008574"/>
    </source>
</evidence>
<evidence type="ECO:0000313" key="14">
    <source>
        <dbReference type="EMBL" id="KAK6920470.1"/>
    </source>
</evidence>
<feature type="transmembrane region" description="Helical" evidence="11">
    <location>
        <begin position="198"/>
        <end position="221"/>
    </location>
</feature>
<evidence type="ECO:0000256" key="1">
    <source>
        <dbReference type="ARBA" id="ARBA00004127"/>
    </source>
</evidence>
<dbReference type="GO" id="GO:0005794">
    <property type="term" value="C:Golgi apparatus"/>
    <property type="evidence" value="ECO:0007669"/>
    <property type="project" value="TreeGrafter"/>
</dbReference>
<reference evidence="14 15" key="1">
    <citation type="submission" date="2023-12" db="EMBL/GenBank/DDBJ databases">
        <title>A high-quality genome assembly for Dillenia turbinata (Dilleniales).</title>
        <authorList>
            <person name="Chanderbali A."/>
        </authorList>
    </citation>
    <scope>NUCLEOTIDE SEQUENCE [LARGE SCALE GENOMIC DNA]</scope>
    <source>
        <strain evidence="14">LSX21</strain>
        <tissue evidence="14">Leaf</tissue>
    </source>
</reference>
<dbReference type="Proteomes" id="UP001370490">
    <property type="component" value="Unassembled WGS sequence"/>
</dbReference>
<comment type="similarity">
    <text evidence="2 11">Belongs to the DHHC palmitoyltransferase family.</text>
</comment>
<dbReference type="EMBL" id="JBAMMX010000020">
    <property type="protein sequence ID" value="KAK6920470.1"/>
    <property type="molecule type" value="Genomic_DNA"/>
</dbReference>
<keyword evidence="7" id="KW-0564">Palmitate</keyword>
<keyword evidence="9 11" id="KW-0012">Acyltransferase</keyword>
<evidence type="ECO:0000256" key="9">
    <source>
        <dbReference type="ARBA" id="ARBA00023315"/>
    </source>
</evidence>
<dbReference type="Pfam" id="PF01529">
    <property type="entry name" value="DHHC"/>
    <property type="match status" value="1"/>
</dbReference>
<dbReference type="EC" id="2.3.1.225" evidence="11"/>
<keyword evidence="4 11" id="KW-0812">Transmembrane</keyword>
<evidence type="ECO:0000256" key="5">
    <source>
        <dbReference type="ARBA" id="ARBA00022989"/>
    </source>
</evidence>
<feature type="transmembrane region" description="Helical" evidence="11">
    <location>
        <begin position="241"/>
        <end position="267"/>
    </location>
</feature>
<feature type="domain" description="Palmitoyltransferase DHHC" evidence="13">
    <location>
        <begin position="152"/>
        <end position="278"/>
    </location>
</feature>
<comment type="caution">
    <text evidence="14">The sequence shown here is derived from an EMBL/GenBank/DDBJ whole genome shotgun (WGS) entry which is preliminary data.</text>
</comment>
<comment type="catalytic activity">
    <reaction evidence="10 11">
        <text>L-cysteinyl-[protein] + hexadecanoyl-CoA = S-hexadecanoyl-L-cysteinyl-[protein] + CoA</text>
        <dbReference type="Rhea" id="RHEA:36683"/>
        <dbReference type="Rhea" id="RHEA-COMP:10131"/>
        <dbReference type="Rhea" id="RHEA-COMP:11032"/>
        <dbReference type="ChEBI" id="CHEBI:29950"/>
        <dbReference type="ChEBI" id="CHEBI:57287"/>
        <dbReference type="ChEBI" id="CHEBI:57379"/>
        <dbReference type="ChEBI" id="CHEBI:74151"/>
        <dbReference type="EC" id="2.3.1.225"/>
    </reaction>
</comment>
<name>A0AAN8UR74_9MAGN</name>
<sequence>MYSVTPPQRSDSTGESAGETTELRTYQAWKGSNIFLLQGRLIFGPDVRSLPITMFLIIAPVTVFCVFVARKLKDDFPDQWGISIMVIVVVLTFIALILLLLTSGRDPGIIPRNAHPPEPEGYDISAELGASLTPQALLPRMKEVVVNGKTVKIKFCDTCMLYRPPRCSHCSICNNCVEKFDHHCPWVGQCIGLRNYRFFFMFVFLNTMLCLYVFGFCWVYVKKIKDSEDISIWKALSETPASIVLIIYTFICVWFVGGLTIFHLYLISTNQSTYENFRYRYDGRENPYNKGVIENFKEVFFSKIAPSKNKFRAKVRNKPQIPARTVGGGFVSPNMGKAVGDIEMGRKPVWSQERKQSFDDNIEKDDVSADISKDGPVECTEGHGALHPRRSSWGRKSGSWDLSPDMLAVAARVGESKRVTVDCGSIKGEDQ</sequence>
<dbReference type="InterPro" id="IPR039859">
    <property type="entry name" value="PFA4/ZDH16/20/ERF2-like"/>
</dbReference>
<keyword evidence="6 11" id="KW-0472">Membrane</keyword>
<dbReference type="PANTHER" id="PTHR22883">
    <property type="entry name" value="ZINC FINGER DHHC DOMAIN CONTAINING PROTEIN"/>
    <property type="match status" value="1"/>
</dbReference>
<comment type="domain">
    <text evidence="11">The DHHC domain is required for palmitoyltransferase activity.</text>
</comment>
<evidence type="ECO:0000256" key="11">
    <source>
        <dbReference type="RuleBase" id="RU079119"/>
    </source>
</evidence>